<protein>
    <submittedName>
        <fullName evidence="2">Uncharacterized protein</fullName>
    </submittedName>
</protein>
<evidence type="ECO:0000256" key="1">
    <source>
        <dbReference type="SAM" id="Phobius"/>
    </source>
</evidence>
<reference evidence="2" key="1">
    <citation type="journal article" date="2015" name="Nature">
        <title>Complex archaea that bridge the gap between prokaryotes and eukaryotes.</title>
        <authorList>
            <person name="Spang A."/>
            <person name="Saw J.H."/>
            <person name="Jorgensen S.L."/>
            <person name="Zaremba-Niedzwiedzka K."/>
            <person name="Martijn J."/>
            <person name="Lind A.E."/>
            <person name="van Eijk R."/>
            <person name="Schleper C."/>
            <person name="Guy L."/>
            <person name="Ettema T.J."/>
        </authorList>
    </citation>
    <scope>NUCLEOTIDE SEQUENCE</scope>
</reference>
<organism evidence="2">
    <name type="scientific">marine sediment metagenome</name>
    <dbReference type="NCBI Taxonomy" id="412755"/>
    <lineage>
        <taxon>unclassified sequences</taxon>
        <taxon>metagenomes</taxon>
        <taxon>ecological metagenomes</taxon>
    </lineage>
</organism>
<feature type="transmembrane region" description="Helical" evidence="1">
    <location>
        <begin position="53"/>
        <end position="72"/>
    </location>
</feature>
<keyword evidence="1" id="KW-0812">Transmembrane</keyword>
<dbReference type="AlphaFoldDB" id="A0A0F9Q4Z3"/>
<gene>
    <name evidence="2" type="ORF">LCGC14_0761740</name>
</gene>
<evidence type="ECO:0000313" key="2">
    <source>
        <dbReference type="EMBL" id="KKN37604.1"/>
    </source>
</evidence>
<name>A0A0F9Q4Z3_9ZZZZ</name>
<dbReference type="EMBL" id="LAZR01001883">
    <property type="protein sequence ID" value="KKN37604.1"/>
    <property type="molecule type" value="Genomic_DNA"/>
</dbReference>
<proteinExistence type="predicted"/>
<feature type="transmembrane region" description="Helical" evidence="1">
    <location>
        <begin position="20"/>
        <end position="41"/>
    </location>
</feature>
<sequence>MYTETSTEDKTELLRSSVAIVIPALQAIVSGLLAGLAAGSLAPLVDLPSLDTFLVVSSLIAMFAWFNLLRAWREAIIPTYDKPTHRGYNSNVRLEIGRENSTSIVNLPVSRTDLKTLAMGLDSGLSFSESSWTGRGALFSRSEFRQLRDVMIKRKLLQWVNPYARAQGLELTRTGRAVMRYLSDHSPTLSQLDIES</sequence>
<accession>A0A0F9Q4Z3</accession>
<keyword evidence="1" id="KW-0472">Membrane</keyword>
<keyword evidence="1" id="KW-1133">Transmembrane helix</keyword>
<comment type="caution">
    <text evidence="2">The sequence shown here is derived from an EMBL/GenBank/DDBJ whole genome shotgun (WGS) entry which is preliminary data.</text>
</comment>